<evidence type="ECO:0000313" key="1">
    <source>
        <dbReference type="EMBL" id="KAI8018107.1"/>
    </source>
</evidence>
<proteinExistence type="predicted"/>
<protein>
    <submittedName>
        <fullName evidence="1">B3 domain-containing protein Os01g0905400</fullName>
    </submittedName>
</protein>
<organism evidence="1 2">
    <name type="scientific">Camellia lanceoleosa</name>
    <dbReference type="NCBI Taxonomy" id="1840588"/>
    <lineage>
        <taxon>Eukaryota</taxon>
        <taxon>Viridiplantae</taxon>
        <taxon>Streptophyta</taxon>
        <taxon>Embryophyta</taxon>
        <taxon>Tracheophyta</taxon>
        <taxon>Spermatophyta</taxon>
        <taxon>Magnoliopsida</taxon>
        <taxon>eudicotyledons</taxon>
        <taxon>Gunneridae</taxon>
        <taxon>Pentapetalae</taxon>
        <taxon>asterids</taxon>
        <taxon>Ericales</taxon>
        <taxon>Theaceae</taxon>
        <taxon>Camellia</taxon>
    </lineage>
</organism>
<name>A0ACC0HX00_9ERIC</name>
<reference evidence="1 2" key="1">
    <citation type="journal article" date="2022" name="Plant J.">
        <title>Chromosome-level genome of Camellia lanceoleosa provides a valuable resource for understanding genome evolution and self-incompatibility.</title>
        <authorList>
            <person name="Gong W."/>
            <person name="Xiao S."/>
            <person name="Wang L."/>
            <person name="Liao Z."/>
            <person name="Chang Y."/>
            <person name="Mo W."/>
            <person name="Hu G."/>
            <person name="Li W."/>
            <person name="Zhao G."/>
            <person name="Zhu H."/>
            <person name="Hu X."/>
            <person name="Ji K."/>
            <person name="Xiang X."/>
            <person name="Song Q."/>
            <person name="Yuan D."/>
            <person name="Jin S."/>
            <person name="Zhang L."/>
        </authorList>
    </citation>
    <scope>NUCLEOTIDE SEQUENCE [LARGE SCALE GENOMIC DNA]</scope>
    <source>
        <strain evidence="1">SQ_2022a</strain>
    </source>
</reference>
<evidence type="ECO:0000313" key="2">
    <source>
        <dbReference type="Proteomes" id="UP001060215"/>
    </source>
</evidence>
<keyword evidence="2" id="KW-1185">Reference proteome</keyword>
<dbReference type="EMBL" id="CM045759">
    <property type="protein sequence ID" value="KAI8018107.1"/>
    <property type="molecule type" value="Genomic_DNA"/>
</dbReference>
<sequence length="538" mass="60642">MDCPIPACAKCTLNCLLIHGKNKDPSTVATSFFKIMIGDNFSKVLFLPPKFARTVSDLIDQKTQLEDASGQRWTVTLSKYDGSLAFQQGWPAFSLEHGLEIGDFVLFHYIEQSHFVVQIYGKSGCEKLYFSKENSNQKKRTRANRDSSAKDEQCHTIDNVSINSMNREGSNTSAVSGSDIEISRRLPMATTYTTSNIDNVNERLHHVPRTKCIEEPFYMIDRDSGVGQMDRLSSLYDLADFEMQRTSSVGAKEVLVEDVRPLSHNTMPQSQAEAEIVDKLPVTEEVVSRTTLSDVPNLPILEKNKEFQMMDNVSNQDSGNGNTSGQERRSKTRYSNNKALISQKDTSLMESSPSMQQKFAGVSKFCEFPASVQTQNCQSGERMKVVKKEQVEMRERKMIHGKYPEIKECDRSSSPSMKDNDHVYKVVKTEPVDATSALSVKIPFLAVTGGLSFLELPNCLPLVSFRGRPIMERKVLVRLRDPVSRLWPVIYHEKQGIKVLASGWEAFCKANRIQVGDECAFEIEDVSECIYKVSVDRK</sequence>
<dbReference type="Proteomes" id="UP001060215">
    <property type="component" value="Chromosome 2"/>
</dbReference>
<comment type="caution">
    <text evidence="1">The sequence shown here is derived from an EMBL/GenBank/DDBJ whole genome shotgun (WGS) entry which is preliminary data.</text>
</comment>
<accession>A0ACC0HX00</accession>
<gene>
    <name evidence="1" type="ORF">LOK49_LG04G02233</name>
</gene>